<dbReference type="PANTHER" id="PTHR31377:SF0">
    <property type="entry name" value="AGMATINE DEIMINASE-RELATED"/>
    <property type="match status" value="1"/>
</dbReference>
<feature type="region of interest" description="Disordered" evidence="3">
    <location>
        <begin position="331"/>
        <end position="356"/>
    </location>
</feature>
<dbReference type="SUPFAM" id="SSF55909">
    <property type="entry name" value="Pentein"/>
    <property type="match status" value="1"/>
</dbReference>
<dbReference type="Gene3D" id="3.75.10.10">
    <property type="entry name" value="L-arginine/glycine Amidinotransferase, Chain A"/>
    <property type="match status" value="1"/>
</dbReference>
<dbReference type="InterPro" id="IPR017754">
    <property type="entry name" value="Agmatine_deiminase"/>
</dbReference>
<reference evidence="4 5" key="1">
    <citation type="submission" date="2023-03" db="EMBL/GenBank/DDBJ databases">
        <title>Fodinicurvata sp. CAU 1616 isolated from sea sendiment.</title>
        <authorList>
            <person name="Kim W."/>
        </authorList>
    </citation>
    <scope>NUCLEOTIDE SEQUENCE [LARGE SCALE GENOMIC DNA]</scope>
    <source>
        <strain evidence="4 5">CAU 1616</strain>
    </source>
</reference>
<dbReference type="RefSeq" id="WP_275819575.1">
    <property type="nucleotide sequence ID" value="NZ_JARHUD010000001.1"/>
</dbReference>
<evidence type="ECO:0000256" key="1">
    <source>
        <dbReference type="ARBA" id="ARBA00022801"/>
    </source>
</evidence>
<dbReference type="Pfam" id="PF04371">
    <property type="entry name" value="PAD_porph"/>
    <property type="match status" value="1"/>
</dbReference>
<dbReference type="Proteomes" id="UP001215503">
    <property type="component" value="Unassembled WGS sequence"/>
</dbReference>
<organism evidence="4 5">
    <name type="scientific">Aquibaculum arenosum</name>
    <dbReference type="NCBI Taxonomy" id="3032591"/>
    <lineage>
        <taxon>Bacteria</taxon>
        <taxon>Pseudomonadati</taxon>
        <taxon>Pseudomonadota</taxon>
        <taxon>Alphaproteobacteria</taxon>
        <taxon>Rhodospirillales</taxon>
        <taxon>Rhodovibrionaceae</taxon>
        <taxon>Aquibaculum</taxon>
    </lineage>
</organism>
<evidence type="ECO:0000256" key="2">
    <source>
        <dbReference type="HAMAP-Rule" id="MF_01841"/>
    </source>
</evidence>
<evidence type="ECO:0000256" key="3">
    <source>
        <dbReference type="SAM" id="MobiDB-lite"/>
    </source>
</evidence>
<dbReference type="EC" id="3.5.3.12" evidence="2"/>
<protein>
    <recommendedName>
        <fullName evidence="2">Putative agmatine deiminase</fullName>
        <ecNumber evidence="2">3.5.3.12</ecNumber>
    </recommendedName>
    <alternativeName>
        <fullName evidence="2">Agmatine iminohydrolase</fullName>
    </alternativeName>
</protein>
<dbReference type="InterPro" id="IPR007466">
    <property type="entry name" value="Peptidyl-Arg-deiminase_porph"/>
</dbReference>
<evidence type="ECO:0000313" key="4">
    <source>
        <dbReference type="EMBL" id="MDF2094786.1"/>
    </source>
</evidence>
<name>A0ABT5YIL9_9PROT</name>
<keyword evidence="5" id="KW-1185">Reference proteome</keyword>
<gene>
    <name evidence="2" type="primary">aguA</name>
    <name evidence="4" type="ORF">P2G67_02210</name>
</gene>
<dbReference type="EMBL" id="JARHUD010000001">
    <property type="protein sequence ID" value="MDF2094786.1"/>
    <property type="molecule type" value="Genomic_DNA"/>
</dbReference>
<dbReference type="PANTHER" id="PTHR31377">
    <property type="entry name" value="AGMATINE DEIMINASE-RELATED"/>
    <property type="match status" value="1"/>
</dbReference>
<dbReference type="HAMAP" id="MF_01841">
    <property type="entry name" value="Agmatine_deimin"/>
    <property type="match status" value="1"/>
</dbReference>
<keyword evidence="1 2" id="KW-0378">Hydrolase</keyword>
<comment type="caution">
    <text evidence="4">The sequence shown here is derived from an EMBL/GenBank/DDBJ whole genome shotgun (WGS) entry which is preliminary data.</text>
</comment>
<accession>A0ABT5YIL9</accession>
<feature type="active site" description="Amidino-cysteine intermediate" evidence="2">
    <location>
        <position position="330"/>
    </location>
</feature>
<comment type="similarity">
    <text evidence="2">Belongs to the agmatine deiminase family.</text>
</comment>
<comment type="catalytic activity">
    <reaction evidence="2">
        <text>agmatine + H2O = N-carbamoylputrescine + NH4(+)</text>
        <dbReference type="Rhea" id="RHEA:18037"/>
        <dbReference type="ChEBI" id="CHEBI:15377"/>
        <dbReference type="ChEBI" id="CHEBI:28938"/>
        <dbReference type="ChEBI" id="CHEBI:58145"/>
        <dbReference type="ChEBI" id="CHEBI:58318"/>
        <dbReference type="EC" id="3.5.3.12"/>
    </reaction>
</comment>
<proteinExistence type="inferred from homology"/>
<sequence>MRTPRDDGFRMPAEWAPHARCWMAWPCRESLWGDGLEAARDGYAAVAKAIAEFEPVTMLAEPDCLTDASVRCGSGVACMPMEMDDSWMRDSGPTFLLGPDGALAAVDWVFNAWGQRYRPYDRDAALARQVIDYVGAKRYPAPLVTEGGALHVDGEGTLLAVESSLVNDNRNPGKSRDEIEALLLAYTGCSKLIWLPGGLHADETDGHVDNVACFTSPGVVAAVVTEDREDPNWEALQANLEVLRSTTDAVGRELTLVPLPLPKAVEDGQGGRLSLSYANFYVANGGVILPGFDDAADDKAFDTVVELFPGRRVVQVPVLDILRGGGGIHCITQQQPAPPAAPDETATGEASPDDRA</sequence>
<evidence type="ECO:0000313" key="5">
    <source>
        <dbReference type="Proteomes" id="UP001215503"/>
    </source>
</evidence>